<accession>A0A7W6MPQ3</accession>
<dbReference type="Pfam" id="PF00497">
    <property type="entry name" value="SBP_bac_3"/>
    <property type="match status" value="1"/>
</dbReference>
<dbReference type="Proteomes" id="UP000588647">
    <property type="component" value="Unassembled WGS sequence"/>
</dbReference>
<dbReference type="InterPro" id="IPR001638">
    <property type="entry name" value="Solute-binding_3/MltF_N"/>
</dbReference>
<comment type="caution">
    <text evidence="2">The sequence shown here is derived from an EMBL/GenBank/DDBJ whole genome shotgun (WGS) entry which is preliminary data.</text>
</comment>
<evidence type="ECO:0000259" key="1">
    <source>
        <dbReference type="Pfam" id="PF00497"/>
    </source>
</evidence>
<dbReference type="Gene3D" id="3.40.190.10">
    <property type="entry name" value="Periplasmic binding protein-like II"/>
    <property type="match status" value="1"/>
</dbReference>
<keyword evidence="3" id="KW-1185">Reference proteome</keyword>
<dbReference type="RefSeq" id="WP_183208044.1">
    <property type="nucleotide sequence ID" value="NZ_JAAAMM010000003.1"/>
</dbReference>
<sequence>MAIFSAVAACDLPRDPDGTAERVRGGNMVVGIIEGSPYAALPDQAAQGEEATLALAVARALDAKPVWIRGTGESIFAALESGDVDLAIGGIAASTPWSSHAALSTSIGTMELAGETEDRVFALPLGENRWLLEVNRVVRKAQSDR</sequence>
<protein>
    <submittedName>
        <fullName evidence="2">ABC-type amino acid transport substrate-binding protein</fullName>
    </submittedName>
</protein>
<feature type="domain" description="Solute-binding protein family 3/N-terminal" evidence="1">
    <location>
        <begin position="32"/>
        <end position="139"/>
    </location>
</feature>
<name>A0A7W6MPQ3_9HYPH</name>
<organism evidence="2 3">
    <name type="scientific">Aurantimonas endophytica</name>
    <dbReference type="NCBI Taxonomy" id="1522175"/>
    <lineage>
        <taxon>Bacteria</taxon>
        <taxon>Pseudomonadati</taxon>
        <taxon>Pseudomonadota</taxon>
        <taxon>Alphaproteobacteria</taxon>
        <taxon>Hyphomicrobiales</taxon>
        <taxon>Aurantimonadaceae</taxon>
        <taxon>Aurantimonas</taxon>
    </lineage>
</organism>
<dbReference type="AlphaFoldDB" id="A0A7W6MPQ3"/>
<reference evidence="2 3" key="1">
    <citation type="submission" date="2020-08" db="EMBL/GenBank/DDBJ databases">
        <title>Genomic Encyclopedia of Type Strains, Phase IV (KMG-IV): sequencing the most valuable type-strain genomes for metagenomic binning, comparative biology and taxonomic classification.</title>
        <authorList>
            <person name="Goeker M."/>
        </authorList>
    </citation>
    <scope>NUCLEOTIDE SEQUENCE [LARGE SCALE GENOMIC DNA]</scope>
    <source>
        <strain evidence="2 3">DSM 103570</strain>
    </source>
</reference>
<proteinExistence type="predicted"/>
<evidence type="ECO:0000313" key="2">
    <source>
        <dbReference type="EMBL" id="MBB4003185.1"/>
    </source>
</evidence>
<evidence type="ECO:0000313" key="3">
    <source>
        <dbReference type="Proteomes" id="UP000588647"/>
    </source>
</evidence>
<dbReference type="SUPFAM" id="SSF53850">
    <property type="entry name" value="Periplasmic binding protein-like II"/>
    <property type="match status" value="1"/>
</dbReference>
<dbReference type="EMBL" id="JACIEM010000003">
    <property type="protein sequence ID" value="MBB4003185.1"/>
    <property type="molecule type" value="Genomic_DNA"/>
</dbReference>
<gene>
    <name evidence="2" type="ORF">GGR03_002266</name>
</gene>